<dbReference type="EMBL" id="BAAAMU010000171">
    <property type="protein sequence ID" value="GAA1690395.1"/>
    <property type="molecule type" value="Genomic_DNA"/>
</dbReference>
<evidence type="ECO:0008006" key="4">
    <source>
        <dbReference type="Google" id="ProtNLM"/>
    </source>
</evidence>
<protein>
    <recommendedName>
        <fullName evidence="4">FtsK domain-containing protein</fullName>
    </recommendedName>
</protein>
<dbReference type="InterPro" id="IPR027417">
    <property type="entry name" value="P-loop_NTPase"/>
</dbReference>
<feature type="region of interest" description="Disordered" evidence="1">
    <location>
        <begin position="1"/>
        <end position="65"/>
    </location>
</feature>
<comment type="caution">
    <text evidence="2">The sequence shown here is derived from an EMBL/GenBank/DDBJ whole genome shotgun (WGS) entry which is preliminary data.</text>
</comment>
<name>A0ABP4TMI9_9ACTN</name>
<sequence>MSADAVEITMGGSERVPRPVSLAQPIKDTSEADKAAQSRTDGQGTDQADSSPTPSPADFHRTERPLSPQVGALRYAVSVVGHGTLKTPVHSWERAWDWAKLSHLREGGTHRGQVAEKHAAVYTQLQQARAARAGAVAKALALPWVTRVRIGRFPVALGAWGMTAGEVAYLATPSHPLLSLLVGGFNGLLADAVAAVASMASPVALPAAGLAGLAVVGGSIRREHERRRAELRVREGADVGITEDGTRLPAMPISDCSTPAAAMEAVRRALAIEKINVRPLTATATPWGWEVIVQMRQGKPGDITRVGADLETLLDVREAGVLVTPDRERRARVTLRVVESDPWADMPSAPDYSAGRSVRDAIWLGQRLDGAQISTAFASKHSLILAASGGGKSILLRAIVDGLGAAGDTHVWDLDPSGVGQAPQAAVMGRVALDPEACEQALTDAVAIAVARTRLLRKLGMGDSWQATPERPALAVIVDEYPRLTPAAREAAVSLLRIGRKAAVFLIFASQDAKKDTLGDSIAGQVAFRAAGPGLQDWQADLLFGAGARARGWDPGRYQPATSADSPNDAGTFYLAGAGEDMALPMKVGYMSGSVAQARAEAYAAGGLCPQLDTETLAAAGLDETSVYVRTDADELDSAPAEAAPVPAEAVALLVAIADDVQAWGTEWVPAAELAAMAARRMGWEQGKAAEMRTAALLDAAGIPSRRRSSGMVRPRAALLTAAGRDLLATA</sequence>
<organism evidence="2 3">
    <name type="scientific">Nonomuraea maheshkhaliensis</name>
    <dbReference type="NCBI Taxonomy" id="419590"/>
    <lineage>
        <taxon>Bacteria</taxon>
        <taxon>Bacillati</taxon>
        <taxon>Actinomycetota</taxon>
        <taxon>Actinomycetes</taxon>
        <taxon>Streptosporangiales</taxon>
        <taxon>Streptosporangiaceae</taxon>
        <taxon>Nonomuraea</taxon>
    </lineage>
</organism>
<dbReference type="Gene3D" id="3.40.50.300">
    <property type="entry name" value="P-loop containing nucleotide triphosphate hydrolases"/>
    <property type="match status" value="1"/>
</dbReference>
<accession>A0ABP4TMI9</accession>
<dbReference type="Proteomes" id="UP001500064">
    <property type="component" value="Unassembled WGS sequence"/>
</dbReference>
<evidence type="ECO:0000313" key="3">
    <source>
        <dbReference type="Proteomes" id="UP001500064"/>
    </source>
</evidence>
<proteinExistence type="predicted"/>
<keyword evidence="3" id="KW-1185">Reference proteome</keyword>
<evidence type="ECO:0000313" key="2">
    <source>
        <dbReference type="EMBL" id="GAA1690395.1"/>
    </source>
</evidence>
<reference evidence="3" key="1">
    <citation type="journal article" date="2019" name="Int. J. Syst. Evol. Microbiol.">
        <title>The Global Catalogue of Microorganisms (GCM) 10K type strain sequencing project: providing services to taxonomists for standard genome sequencing and annotation.</title>
        <authorList>
            <consortium name="The Broad Institute Genomics Platform"/>
            <consortium name="The Broad Institute Genome Sequencing Center for Infectious Disease"/>
            <person name="Wu L."/>
            <person name="Ma J."/>
        </authorList>
    </citation>
    <scope>NUCLEOTIDE SEQUENCE [LARGE SCALE GENOMIC DNA]</scope>
    <source>
        <strain evidence="3">JCM 13929</strain>
    </source>
</reference>
<dbReference type="SUPFAM" id="SSF52540">
    <property type="entry name" value="P-loop containing nucleoside triphosphate hydrolases"/>
    <property type="match status" value="1"/>
</dbReference>
<gene>
    <name evidence="2" type="ORF">GCM10009733_103240</name>
</gene>
<feature type="compositionally biased region" description="Polar residues" evidence="1">
    <location>
        <begin position="37"/>
        <end position="52"/>
    </location>
</feature>
<dbReference type="RefSeq" id="WP_346114579.1">
    <property type="nucleotide sequence ID" value="NZ_BAAAMU010000171.1"/>
</dbReference>
<evidence type="ECO:0000256" key="1">
    <source>
        <dbReference type="SAM" id="MobiDB-lite"/>
    </source>
</evidence>